<dbReference type="GO" id="GO:0005829">
    <property type="term" value="C:cytosol"/>
    <property type="evidence" value="ECO:0007669"/>
    <property type="project" value="UniProtKB-ARBA"/>
</dbReference>
<dbReference type="GO" id="GO:0003723">
    <property type="term" value="F:RNA binding"/>
    <property type="evidence" value="ECO:0007669"/>
    <property type="project" value="UniProtKB-KW"/>
</dbReference>
<organism evidence="7 8">
    <name type="scientific">Listeria riparia FSL S10-1204</name>
    <dbReference type="NCBI Taxonomy" id="1265816"/>
    <lineage>
        <taxon>Bacteria</taxon>
        <taxon>Bacillati</taxon>
        <taxon>Bacillota</taxon>
        <taxon>Bacilli</taxon>
        <taxon>Bacillales</taxon>
        <taxon>Listeriaceae</taxon>
        <taxon>Listeria</taxon>
    </lineage>
</organism>
<evidence type="ECO:0000313" key="7">
    <source>
        <dbReference type="EMBL" id="EUJ43705.1"/>
    </source>
</evidence>
<dbReference type="PANTHER" id="PTHR47683:SF2">
    <property type="entry name" value="RNA-BINDING S4 DOMAIN-CONTAINING PROTEIN"/>
    <property type="match status" value="1"/>
</dbReference>
<dbReference type="Proteomes" id="UP000019248">
    <property type="component" value="Unassembled WGS sequence"/>
</dbReference>
<keyword evidence="3 5" id="KW-0413">Isomerase</keyword>
<dbReference type="Gene3D" id="3.30.70.1560">
    <property type="entry name" value="Alpha-L RNA-binding motif"/>
    <property type="match status" value="1"/>
</dbReference>
<dbReference type="AlphaFoldDB" id="W7D405"/>
<dbReference type="Pfam" id="PF00849">
    <property type="entry name" value="PseudoU_synth_2"/>
    <property type="match status" value="1"/>
</dbReference>
<dbReference type="SUPFAM" id="SSF55174">
    <property type="entry name" value="Alpha-L RNA-binding motif"/>
    <property type="match status" value="1"/>
</dbReference>
<dbReference type="InterPro" id="IPR020094">
    <property type="entry name" value="TruA/RsuA/RluB/E/F_N"/>
</dbReference>
<evidence type="ECO:0000256" key="3">
    <source>
        <dbReference type="ARBA" id="ARBA00023235"/>
    </source>
</evidence>
<evidence type="ECO:0000256" key="1">
    <source>
        <dbReference type="ARBA" id="ARBA00008348"/>
    </source>
</evidence>
<evidence type="ECO:0000256" key="5">
    <source>
        <dbReference type="RuleBase" id="RU003887"/>
    </source>
</evidence>
<dbReference type="GO" id="GO:0000455">
    <property type="term" value="P:enzyme-directed rRNA pseudouridine synthesis"/>
    <property type="evidence" value="ECO:0007669"/>
    <property type="project" value="UniProtKB-ARBA"/>
</dbReference>
<comment type="similarity">
    <text evidence="1 5">Belongs to the pseudouridine synthase RsuA family.</text>
</comment>
<dbReference type="InterPro" id="IPR020103">
    <property type="entry name" value="PsdUridine_synth_cat_dom_sf"/>
</dbReference>
<dbReference type="FunFam" id="3.30.70.1560:FF:000001">
    <property type="entry name" value="Pseudouridine synthase"/>
    <property type="match status" value="1"/>
</dbReference>
<evidence type="ECO:0000259" key="6">
    <source>
        <dbReference type="SMART" id="SM00363"/>
    </source>
</evidence>
<dbReference type="EMBL" id="AODL01000021">
    <property type="protein sequence ID" value="EUJ43705.1"/>
    <property type="molecule type" value="Genomic_DNA"/>
</dbReference>
<dbReference type="EC" id="5.4.99.-" evidence="5"/>
<evidence type="ECO:0000256" key="4">
    <source>
        <dbReference type="PROSITE-ProRule" id="PRU00182"/>
    </source>
</evidence>
<dbReference type="RefSeq" id="WP_036101252.1">
    <property type="nucleotide sequence ID" value="NZ_AODL01000021.1"/>
</dbReference>
<feature type="domain" description="RNA-binding S4" evidence="6">
    <location>
        <begin position="2"/>
        <end position="69"/>
    </location>
</feature>
<dbReference type="PROSITE" id="PS50889">
    <property type="entry name" value="S4"/>
    <property type="match status" value="1"/>
</dbReference>
<dbReference type="InterPro" id="IPR042092">
    <property type="entry name" value="PsdUridine_s_RsuA/RluB/E/F_cat"/>
</dbReference>
<reference evidence="7 8" key="1">
    <citation type="journal article" date="2014" name="Int. J. Syst. Evol. Microbiol.">
        <title>Listeria floridensis sp. nov., Listeria aquatica sp. nov., Listeria cornellensis sp. nov., Listeria riparia sp. nov. and Listeria grandensis sp. nov., from agricultural and natural environments.</title>
        <authorList>
            <person name="den Bakker H.C."/>
            <person name="Warchocki S."/>
            <person name="Wright E.M."/>
            <person name="Allred A.F."/>
            <person name="Ahlstrom C."/>
            <person name="Manuel C.S."/>
            <person name="Stasiewicz M.J."/>
            <person name="Burrell A."/>
            <person name="Roof S."/>
            <person name="Strawn L."/>
            <person name="Fortes E.D."/>
            <person name="Nightingale K.K."/>
            <person name="Kephart D."/>
            <person name="Wiedmann M."/>
        </authorList>
    </citation>
    <scope>NUCLEOTIDE SEQUENCE [LARGE SCALE GENOMIC DNA]</scope>
    <source>
        <strain evidence="7 8">FSL S10-1204</strain>
    </source>
</reference>
<dbReference type="SUPFAM" id="SSF55120">
    <property type="entry name" value="Pseudouridine synthase"/>
    <property type="match status" value="1"/>
</dbReference>
<proteinExistence type="inferred from homology"/>
<dbReference type="OrthoDB" id="9807213at2"/>
<sequence>MERLQKVIANAGITSRRKAEVMIEEGKVKVNGQVVRELGVKVGNSDKIEVNGIELTQEVKRYFLLYKPRSVMSAVSDDKKRRVVSDFFTDIPERLYPVGRLDYDTSGLLLMTNDGDFANQLMHPKFEVEKRYIARVKGIPTKEALRKLENGVMLEGRKTSRAKVRLQSFDKKKEKAIVEVIIHEGRNRQVRKMFDIIGHPVQKLSREAYAFLDLKGLNAGERRELTHHEVKKLKALTQFGDKKKIALLQN</sequence>
<gene>
    <name evidence="7" type="ORF">PRIP_12069</name>
</gene>
<comment type="caution">
    <text evidence="7">The sequence shown here is derived from an EMBL/GenBank/DDBJ whole genome shotgun (WGS) entry which is preliminary data.</text>
</comment>
<dbReference type="InterPro" id="IPR002942">
    <property type="entry name" value="S4_RNA-bd"/>
</dbReference>
<protein>
    <recommendedName>
        <fullName evidence="5">Pseudouridine synthase</fullName>
        <ecNumber evidence="5">5.4.99.-</ecNumber>
    </recommendedName>
</protein>
<evidence type="ECO:0000256" key="2">
    <source>
        <dbReference type="ARBA" id="ARBA00022884"/>
    </source>
</evidence>
<dbReference type="PROSITE" id="PS01149">
    <property type="entry name" value="PSI_RSU"/>
    <property type="match status" value="1"/>
</dbReference>
<dbReference type="InterPro" id="IPR050343">
    <property type="entry name" value="RsuA_PseudoU_synthase"/>
</dbReference>
<dbReference type="CDD" id="cd02870">
    <property type="entry name" value="PseudoU_synth_RsuA_like"/>
    <property type="match status" value="1"/>
</dbReference>
<keyword evidence="2 4" id="KW-0694">RNA-binding</keyword>
<dbReference type="GO" id="GO:0120159">
    <property type="term" value="F:rRNA pseudouridine synthase activity"/>
    <property type="evidence" value="ECO:0007669"/>
    <property type="project" value="UniProtKB-ARBA"/>
</dbReference>
<dbReference type="NCBIfam" id="TIGR00093">
    <property type="entry name" value="pseudouridine synthase"/>
    <property type="match status" value="1"/>
</dbReference>
<dbReference type="SMART" id="SM00363">
    <property type="entry name" value="S4"/>
    <property type="match status" value="1"/>
</dbReference>
<dbReference type="Gene3D" id="3.10.290.10">
    <property type="entry name" value="RNA-binding S4 domain"/>
    <property type="match status" value="1"/>
</dbReference>
<dbReference type="FunFam" id="3.30.70.580:FF:000005">
    <property type="entry name" value="Pseudouridine synthase"/>
    <property type="match status" value="1"/>
</dbReference>
<keyword evidence="8" id="KW-1185">Reference proteome</keyword>
<dbReference type="InterPro" id="IPR036986">
    <property type="entry name" value="S4_RNA-bd_sf"/>
</dbReference>
<dbReference type="Pfam" id="PF01479">
    <property type="entry name" value="S4"/>
    <property type="match status" value="1"/>
</dbReference>
<accession>W7D405</accession>
<dbReference type="FunFam" id="3.10.290.10:FF:000003">
    <property type="entry name" value="Pseudouridine synthase"/>
    <property type="match status" value="1"/>
</dbReference>
<name>W7D405_9LIST</name>
<dbReference type="Gene3D" id="3.30.70.580">
    <property type="entry name" value="Pseudouridine synthase I, catalytic domain, N-terminal subdomain"/>
    <property type="match status" value="1"/>
</dbReference>
<dbReference type="InterPro" id="IPR006145">
    <property type="entry name" value="PsdUridine_synth_RsuA/RluA"/>
</dbReference>
<dbReference type="PANTHER" id="PTHR47683">
    <property type="entry name" value="PSEUDOURIDINE SYNTHASE FAMILY PROTEIN-RELATED"/>
    <property type="match status" value="1"/>
</dbReference>
<evidence type="ECO:0000313" key="8">
    <source>
        <dbReference type="Proteomes" id="UP000019248"/>
    </source>
</evidence>
<dbReference type="PATRIC" id="fig|1265816.5.peg.2379"/>
<dbReference type="InterPro" id="IPR018496">
    <property type="entry name" value="PsdUridine_synth_RsuA/RluB_CS"/>
</dbReference>
<dbReference type="CDD" id="cd00165">
    <property type="entry name" value="S4"/>
    <property type="match status" value="1"/>
</dbReference>
<dbReference type="InterPro" id="IPR000748">
    <property type="entry name" value="PsdUridine_synth_RsuA/RluB/E/F"/>
</dbReference>